<dbReference type="Proteomes" id="UP000256541">
    <property type="component" value="Unassembled WGS sequence"/>
</dbReference>
<gene>
    <name evidence="1" type="ORF">B7R22_17060</name>
</gene>
<protein>
    <submittedName>
        <fullName evidence="1">Uncharacterized protein</fullName>
    </submittedName>
</protein>
<dbReference type="EMBL" id="NBXB01000045">
    <property type="protein sequence ID" value="RFA12140.1"/>
    <property type="molecule type" value="Genomic_DNA"/>
</dbReference>
<evidence type="ECO:0000313" key="1">
    <source>
        <dbReference type="EMBL" id="RFA12140.1"/>
    </source>
</evidence>
<organism evidence="1 2">
    <name type="scientific">Subtercola boreus</name>
    <dbReference type="NCBI Taxonomy" id="120213"/>
    <lineage>
        <taxon>Bacteria</taxon>
        <taxon>Bacillati</taxon>
        <taxon>Actinomycetota</taxon>
        <taxon>Actinomycetes</taxon>
        <taxon>Micrococcales</taxon>
        <taxon>Microbacteriaceae</taxon>
        <taxon>Subtercola</taxon>
    </lineage>
</organism>
<dbReference type="AlphaFoldDB" id="A0A3E0VRF0"/>
<evidence type="ECO:0000313" key="2">
    <source>
        <dbReference type="Proteomes" id="UP000256541"/>
    </source>
</evidence>
<accession>A0A3E0VRF0</accession>
<proteinExistence type="predicted"/>
<sequence>MSGIAHILRPLQGSSLSPAEADEIIALVKSRVRLLPAETFQVTVTVSSDDLLDVLAWHEGDAGGWVAHEFTGNNKQWLARYDAFVGANRDDCWHLMPPSLQWAVHEFENRGAGPLRGALDTMSVRCRPLTDAPVVVRCGAIDPDEGACIVESDPRGIHPGEHFYSMAKI</sequence>
<reference evidence="1 2" key="1">
    <citation type="submission" date="2017-04" db="EMBL/GenBank/DDBJ databases">
        <title>Comparative genome analysis of Subtercola boreus.</title>
        <authorList>
            <person name="Cho Y.-J."/>
            <person name="Cho A."/>
            <person name="Kim O.-S."/>
            <person name="Lee J.-I."/>
        </authorList>
    </citation>
    <scope>NUCLEOTIDE SEQUENCE [LARGE SCALE GENOMIC DNA]</scope>
    <source>
        <strain evidence="1 2">P27479</strain>
    </source>
</reference>
<comment type="caution">
    <text evidence="1">The sequence shown here is derived from an EMBL/GenBank/DDBJ whole genome shotgun (WGS) entry which is preliminary data.</text>
</comment>
<name>A0A3E0VRF0_9MICO</name>
<dbReference type="RefSeq" id="WP_116412916.1">
    <property type="nucleotide sequence ID" value="NZ_NBXB01000045.1"/>
</dbReference>